<sequence length="254" mass="28548">MEVWLVRHGETFANIQKIIQGQQGGELTDNGIEQAKLVAQRLSSEQFNHIYCKFETDARLREKGGGILEGQPLVTFKKEAQKAKKNLREYKPVKGESWSDVMRRAQSFISEILSKHCNSTAAEEQKSTDITIKSKSKLSKSMINQEEEKKSSDFLQIKKISGGQIPSGKLLPSSTSLVSNKILVITHGGFIMEFLNAVRVMQSKSPIFNNNAKNTAIYVIKFKQELKKTSKGTILKVIPQVIVENDNRHLKGKD</sequence>
<dbReference type="Pfam" id="PF00300">
    <property type="entry name" value="His_Phos_1"/>
    <property type="match status" value="2"/>
</dbReference>
<dbReference type="GO" id="GO:0004331">
    <property type="term" value="F:fructose-2,6-bisphosphate 2-phosphatase activity"/>
    <property type="evidence" value="ECO:0007669"/>
    <property type="project" value="TreeGrafter"/>
</dbReference>
<dbReference type="InterPro" id="IPR051695">
    <property type="entry name" value="Phosphoglycerate_Mutase"/>
</dbReference>
<dbReference type="GO" id="GO:0005829">
    <property type="term" value="C:cytosol"/>
    <property type="evidence" value="ECO:0007669"/>
    <property type="project" value="TreeGrafter"/>
</dbReference>
<dbReference type="OrthoDB" id="291431at2759"/>
<dbReference type="PANTHER" id="PTHR46517:SF1">
    <property type="entry name" value="FRUCTOSE-2,6-BISPHOSPHATASE TIGAR"/>
    <property type="match status" value="1"/>
</dbReference>
<organism evidence="2 3">
    <name type="scientific">Stylonychia lemnae</name>
    <name type="common">Ciliate</name>
    <dbReference type="NCBI Taxonomy" id="5949"/>
    <lineage>
        <taxon>Eukaryota</taxon>
        <taxon>Sar</taxon>
        <taxon>Alveolata</taxon>
        <taxon>Ciliophora</taxon>
        <taxon>Intramacronucleata</taxon>
        <taxon>Spirotrichea</taxon>
        <taxon>Stichotrichia</taxon>
        <taxon>Sporadotrichida</taxon>
        <taxon>Oxytrichidae</taxon>
        <taxon>Stylonychinae</taxon>
        <taxon>Stylonychia</taxon>
    </lineage>
</organism>
<dbReference type="InterPro" id="IPR001345">
    <property type="entry name" value="PG/BPGM_mutase_AS"/>
</dbReference>
<dbReference type="InterPro" id="IPR013078">
    <property type="entry name" value="His_Pase_superF_clade-1"/>
</dbReference>
<proteinExistence type="predicted"/>
<keyword evidence="3" id="KW-1185">Reference proteome</keyword>
<evidence type="ECO:0000313" key="3">
    <source>
        <dbReference type="Proteomes" id="UP000039865"/>
    </source>
</evidence>
<dbReference type="SMART" id="SM00855">
    <property type="entry name" value="PGAM"/>
    <property type="match status" value="1"/>
</dbReference>
<evidence type="ECO:0000313" key="2">
    <source>
        <dbReference type="EMBL" id="CDW81697.1"/>
    </source>
</evidence>
<dbReference type="CDD" id="cd07067">
    <property type="entry name" value="HP_PGM_like"/>
    <property type="match status" value="1"/>
</dbReference>
<dbReference type="SUPFAM" id="SSF53254">
    <property type="entry name" value="Phosphoglycerate mutase-like"/>
    <property type="match status" value="1"/>
</dbReference>
<accession>A0A078AJQ1</accession>
<keyword evidence="1" id="KW-0378">Hydrolase</keyword>
<gene>
    <name evidence="2" type="primary">Contig1380.g1514</name>
    <name evidence="2" type="ORF">STYLEM_10721</name>
</gene>
<dbReference type="Gene3D" id="3.40.50.1240">
    <property type="entry name" value="Phosphoglycerate mutase-like"/>
    <property type="match status" value="2"/>
</dbReference>
<dbReference type="GO" id="GO:0043456">
    <property type="term" value="P:regulation of pentose-phosphate shunt"/>
    <property type="evidence" value="ECO:0007669"/>
    <property type="project" value="TreeGrafter"/>
</dbReference>
<dbReference type="InterPro" id="IPR029033">
    <property type="entry name" value="His_PPase_superfam"/>
</dbReference>
<dbReference type="AlphaFoldDB" id="A0A078AJQ1"/>
<evidence type="ECO:0000256" key="1">
    <source>
        <dbReference type="ARBA" id="ARBA00022801"/>
    </source>
</evidence>
<dbReference type="InParanoid" id="A0A078AJQ1"/>
<dbReference type="Proteomes" id="UP000039865">
    <property type="component" value="Unassembled WGS sequence"/>
</dbReference>
<reference evidence="2 3" key="1">
    <citation type="submission" date="2014-06" db="EMBL/GenBank/DDBJ databases">
        <authorList>
            <person name="Swart Estienne"/>
        </authorList>
    </citation>
    <scope>NUCLEOTIDE SEQUENCE [LARGE SCALE GENOMIC DNA]</scope>
    <source>
        <strain evidence="2 3">130c</strain>
    </source>
</reference>
<dbReference type="OMA" id="HGETFAN"/>
<dbReference type="EMBL" id="CCKQ01010192">
    <property type="protein sequence ID" value="CDW81697.1"/>
    <property type="molecule type" value="Genomic_DNA"/>
</dbReference>
<dbReference type="PANTHER" id="PTHR46517">
    <property type="entry name" value="FRUCTOSE-2,6-BISPHOSPHATASE TIGAR"/>
    <property type="match status" value="1"/>
</dbReference>
<dbReference type="PROSITE" id="PS00175">
    <property type="entry name" value="PG_MUTASE"/>
    <property type="match status" value="1"/>
</dbReference>
<name>A0A078AJQ1_STYLE</name>
<protein>
    <submittedName>
        <fullName evidence="2">Phosphoglycerate mutase family protein</fullName>
    </submittedName>
</protein>
<dbReference type="GO" id="GO:0045820">
    <property type="term" value="P:negative regulation of glycolytic process"/>
    <property type="evidence" value="ECO:0007669"/>
    <property type="project" value="TreeGrafter"/>
</dbReference>